<name>A0A2I0AQN1_9ASPA</name>
<protein>
    <submittedName>
        <fullName evidence="1">Uncharacterized protein</fullName>
    </submittedName>
</protein>
<proteinExistence type="predicted"/>
<reference evidence="1 2" key="1">
    <citation type="journal article" date="2017" name="Nature">
        <title>The Apostasia genome and the evolution of orchids.</title>
        <authorList>
            <person name="Zhang G.Q."/>
            <person name="Liu K.W."/>
            <person name="Li Z."/>
            <person name="Lohaus R."/>
            <person name="Hsiao Y.Y."/>
            <person name="Niu S.C."/>
            <person name="Wang J.Y."/>
            <person name="Lin Y.C."/>
            <person name="Xu Q."/>
            <person name="Chen L.J."/>
            <person name="Yoshida K."/>
            <person name="Fujiwara S."/>
            <person name="Wang Z.W."/>
            <person name="Zhang Y.Q."/>
            <person name="Mitsuda N."/>
            <person name="Wang M."/>
            <person name="Liu G.H."/>
            <person name="Pecoraro L."/>
            <person name="Huang H.X."/>
            <person name="Xiao X.J."/>
            <person name="Lin M."/>
            <person name="Wu X.Y."/>
            <person name="Wu W.L."/>
            <person name="Chen Y.Y."/>
            <person name="Chang S.B."/>
            <person name="Sakamoto S."/>
            <person name="Ohme-Takagi M."/>
            <person name="Yagi M."/>
            <person name="Zeng S.J."/>
            <person name="Shen C.Y."/>
            <person name="Yeh C.M."/>
            <person name="Luo Y.B."/>
            <person name="Tsai W.C."/>
            <person name="Van de Peer Y."/>
            <person name="Liu Z.J."/>
        </authorList>
    </citation>
    <scope>NUCLEOTIDE SEQUENCE [LARGE SCALE GENOMIC DNA]</scope>
    <source>
        <strain evidence="2">cv. Shenzhen</strain>
        <tissue evidence="1">Stem</tissue>
    </source>
</reference>
<dbReference type="EMBL" id="KZ451960">
    <property type="protein sequence ID" value="PKA57855.1"/>
    <property type="molecule type" value="Genomic_DNA"/>
</dbReference>
<gene>
    <name evidence="1" type="ORF">AXF42_Ash015233</name>
</gene>
<organism evidence="1 2">
    <name type="scientific">Apostasia shenzhenica</name>
    <dbReference type="NCBI Taxonomy" id="1088818"/>
    <lineage>
        <taxon>Eukaryota</taxon>
        <taxon>Viridiplantae</taxon>
        <taxon>Streptophyta</taxon>
        <taxon>Embryophyta</taxon>
        <taxon>Tracheophyta</taxon>
        <taxon>Spermatophyta</taxon>
        <taxon>Magnoliopsida</taxon>
        <taxon>Liliopsida</taxon>
        <taxon>Asparagales</taxon>
        <taxon>Orchidaceae</taxon>
        <taxon>Apostasioideae</taxon>
        <taxon>Apostasia</taxon>
    </lineage>
</organism>
<evidence type="ECO:0000313" key="1">
    <source>
        <dbReference type="EMBL" id="PKA57855.1"/>
    </source>
</evidence>
<sequence length="49" mass="5698">MRRKMDSFDVIAEVERRGNEKRWGHVGGGRNFVVICVQLRFAPLPFPKP</sequence>
<dbReference type="AlphaFoldDB" id="A0A2I0AQN1"/>
<evidence type="ECO:0000313" key="2">
    <source>
        <dbReference type="Proteomes" id="UP000236161"/>
    </source>
</evidence>
<accession>A0A2I0AQN1</accession>
<keyword evidence="2" id="KW-1185">Reference proteome</keyword>
<dbReference type="Proteomes" id="UP000236161">
    <property type="component" value="Unassembled WGS sequence"/>
</dbReference>